<proteinExistence type="predicted"/>
<dbReference type="EMBL" id="ML769559">
    <property type="protein sequence ID" value="KAE9394024.1"/>
    <property type="molecule type" value="Genomic_DNA"/>
</dbReference>
<gene>
    <name evidence="1" type="ORF">BT96DRAFT_943512</name>
</gene>
<dbReference type="Proteomes" id="UP000799118">
    <property type="component" value="Unassembled WGS sequence"/>
</dbReference>
<sequence>MVFAGSWGMTEEEISKDWNKLSVDEQNKWEKHAAAECNIQHNQECFVSLLPELLQGCLQFGHIGHGEIATVIVFDDGFDTERRKIASHGIFASSDIKCSATIKEVVKDPYVLYRDLSAHLNESLKDTILNNLKLRTKIPVDSKGLAWFPTISNLDDVSRSQLRQVYEDFMTAIWWAYENKGLHRTSNSALFLMKFFY</sequence>
<keyword evidence="2" id="KW-1185">Reference proteome</keyword>
<organism evidence="1 2">
    <name type="scientific">Gymnopus androsaceus JB14</name>
    <dbReference type="NCBI Taxonomy" id="1447944"/>
    <lineage>
        <taxon>Eukaryota</taxon>
        <taxon>Fungi</taxon>
        <taxon>Dikarya</taxon>
        <taxon>Basidiomycota</taxon>
        <taxon>Agaricomycotina</taxon>
        <taxon>Agaricomycetes</taxon>
        <taxon>Agaricomycetidae</taxon>
        <taxon>Agaricales</taxon>
        <taxon>Marasmiineae</taxon>
        <taxon>Omphalotaceae</taxon>
        <taxon>Gymnopus</taxon>
    </lineage>
</organism>
<reference evidence="1" key="1">
    <citation type="journal article" date="2019" name="Environ. Microbiol.">
        <title>Fungal ecological strategies reflected in gene transcription - a case study of two litter decomposers.</title>
        <authorList>
            <person name="Barbi F."/>
            <person name="Kohler A."/>
            <person name="Barry K."/>
            <person name="Baskaran P."/>
            <person name="Daum C."/>
            <person name="Fauchery L."/>
            <person name="Ihrmark K."/>
            <person name="Kuo A."/>
            <person name="LaButti K."/>
            <person name="Lipzen A."/>
            <person name="Morin E."/>
            <person name="Grigoriev I.V."/>
            <person name="Henrissat B."/>
            <person name="Lindahl B."/>
            <person name="Martin F."/>
        </authorList>
    </citation>
    <scope>NUCLEOTIDE SEQUENCE</scope>
    <source>
        <strain evidence="1">JB14</strain>
    </source>
</reference>
<dbReference type="AlphaFoldDB" id="A0A6A4H9L1"/>
<evidence type="ECO:0000313" key="2">
    <source>
        <dbReference type="Proteomes" id="UP000799118"/>
    </source>
</evidence>
<accession>A0A6A4H9L1</accession>
<evidence type="ECO:0000313" key="1">
    <source>
        <dbReference type="EMBL" id="KAE9394024.1"/>
    </source>
</evidence>
<protein>
    <submittedName>
        <fullName evidence="1">Uncharacterized protein</fullName>
    </submittedName>
</protein>
<name>A0A6A4H9L1_9AGAR</name>